<accession>A0ABS8QAV4</accession>
<evidence type="ECO:0000256" key="1">
    <source>
        <dbReference type="SAM" id="SignalP"/>
    </source>
</evidence>
<dbReference type="EMBL" id="JAJNOC010000006">
    <property type="protein sequence ID" value="MCD2518086.1"/>
    <property type="molecule type" value="Genomic_DNA"/>
</dbReference>
<reference evidence="2" key="1">
    <citation type="submission" date="2021-11" db="EMBL/GenBank/DDBJ databases">
        <title>The complete genome of Massilia sp sp. G4R7.</title>
        <authorList>
            <person name="Liu L."/>
            <person name="Yue J."/>
            <person name="Yuan J."/>
            <person name="Yang F."/>
            <person name="Li L."/>
        </authorList>
    </citation>
    <scope>NUCLEOTIDE SEQUENCE</scope>
    <source>
        <strain evidence="2">G4R7</strain>
    </source>
</reference>
<organism evidence="2 3">
    <name type="scientific">Massilia phyllostachyos</name>
    <dbReference type="NCBI Taxonomy" id="2898585"/>
    <lineage>
        <taxon>Bacteria</taxon>
        <taxon>Pseudomonadati</taxon>
        <taxon>Pseudomonadota</taxon>
        <taxon>Betaproteobacteria</taxon>
        <taxon>Burkholderiales</taxon>
        <taxon>Oxalobacteraceae</taxon>
        <taxon>Telluria group</taxon>
        <taxon>Massilia</taxon>
    </lineage>
</organism>
<protein>
    <submittedName>
        <fullName evidence="2">Uncharacterized protein</fullName>
    </submittedName>
</protein>
<feature type="signal peptide" evidence="1">
    <location>
        <begin position="1"/>
        <end position="20"/>
    </location>
</feature>
<name>A0ABS8QAV4_9BURK</name>
<proteinExistence type="predicted"/>
<keyword evidence="1" id="KW-0732">Signal</keyword>
<sequence>MKPSTLFVLLLSACCLPAWASVDTSPKPGGVYKLKPGIYVASDMDCGSPPNAAIRRYDGKGISTAHTRACRATVQSRKGKVYTVRQSCIDAGSGLAPRFTQTQKISVPDALTFSQTIRGHTTTYRYCPVYQLPKELQAYAR</sequence>
<dbReference type="Proteomes" id="UP001179361">
    <property type="component" value="Unassembled WGS sequence"/>
</dbReference>
<keyword evidence="3" id="KW-1185">Reference proteome</keyword>
<comment type="caution">
    <text evidence="2">The sequence shown here is derived from an EMBL/GenBank/DDBJ whole genome shotgun (WGS) entry which is preliminary data.</text>
</comment>
<feature type="chain" id="PRO_5046820374" evidence="1">
    <location>
        <begin position="21"/>
        <end position="141"/>
    </location>
</feature>
<dbReference type="RefSeq" id="WP_231059379.1">
    <property type="nucleotide sequence ID" value="NZ_JAJNOC010000006.1"/>
</dbReference>
<evidence type="ECO:0000313" key="3">
    <source>
        <dbReference type="Proteomes" id="UP001179361"/>
    </source>
</evidence>
<evidence type="ECO:0000313" key="2">
    <source>
        <dbReference type="EMBL" id="MCD2518086.1"/>
    </source>
</evidence>
<gene>
    <name evidence="2" type="ORF">LQ564_17390</name>
</gene>